<dbReference type="EMBL" id="FNQP01000005">
    <property type="protein sequence ID" value="SEA21319.1"/>
    <property type="molecule type" value="Genomic_DNA"/>
</dbReference>
<dbReference type="OrthoDB" id="5624888at2"/>
<dbReference type="AlphaFoldDB" id="A0A1H3ZC06"/>
<keyword evidence="1" id="KW-0732">Signal</keyword>
<dbReference type="Proteomes" id="UP000199397">
    <property type="component" value="Unassembled WGS sequence"/>
</dbReference>
<protein>
    <submittedName>
        <fullName evidence="2">3D (Asp-Asp-Asp) domain-containing protein</fullName>
    </submittedName>
</protein>
<feature type="signal peptide" evidence="1">
    <location>
        <begin position="1"/>
        <end position="23"/>
    </location>
</feature>
<organism evidence="2 3">
    <name type="scientific">Thiothrix caldifontis</name>
    <dbReference type="NCBI Taxonomy" id="525918"/>
    <lineage>
        <taxon>Bacteria</taxon>
        <taxon>Pseudomonadati</taxon>
        <taxon>Pseudomonadota</taxon>
        <taxon>Gammaproteobacteria</taxon>
        <taxon>Thiotrichales</taxon>
        <taxon>Thiotrichaceae</taxon>
        <taxon>Thiothrix</taxon>
    </lineage>
</organism>
<dbReference type="CDD" id="cd22784">
    <property type="entry name" value="DPBB_MltA_YuiC-like"/>
    <property type="match status" value="1"/>
</dbReference>
<feature type="chain" id="PRO_5011776775" evidence="1">
    <location>
        <begin position="24"/>
        <end position="133"/>
    </location>
</feature>
<evidence type="ECO:0000313" key="3">
    <source>
        <dbReference type="Proteomes" id="UP000199397"/>
    </source>
</evidence>
<evidence type="ECO:0000313" key="2">
    <source>
        <dbReference type="EMBL" id="SEA21319.1"/>
    </source>
</evidence>
<accession>A0A1H3ZC06</accession>
<name>A0A1H3ZC06_9GAMM</name>
<proteinExistence type="predicted"/>
<reference evidence="2 3" key="1">
    <citation type="submission" date="2016-10" db="EMBL/GenBank/DDBJ databases">
        <authorList>
            <person name="de Groot N.N."/>
        </authorList>
    </citation>
    <scope>NUCLEOTIDE SEQUENCE [LARGE SCALE GENOMIC DNA]</scope>
    <source>
        <strain evidence="2 3">DSM 21228</strain>
    </source>
</reference>
<dbReference type="STRING" id="525918.SAMN05660964_01129"/>
<sequence>MFTVTRLLTVVLLTISMVGIASAGQKRPNSLKVTATAYNSVSKQTDSTPDVAAWGDRLKPGVKAIAISSDLLKQHGLTRGDKVRISGLDGRYVGEYVVLDKMHSRWRKKIDIYMGKDVHEAKRWGKRKVTIHW</sequence>
<evidence type="ECO:0000256" key="1">
    <source>
        <dbReference type="SAM" id="SignalP"/>
    </source>
</evidence>
<gene>
    <name evidence="2" type="ORF">SAMN05660964_01129</name>
</gene>
<keyword evidence="3" id="KW-1185">Reference proteome</keyword>